<dbReference type="CDD" id="cd06170">
    <property type="entry name" value="LuxR_C_like"/>
    <property type="match status" value="1"/>
</dbReference>
<name>A0A2A2D4I6_9ACTN</name>
<reference evidence="6 7" key="1">
    <citation type="submission" date="2017-08" db="EMBL/GenBank/DDBJ databases">
        <title>Genome sequence of Streptomyces albireticuli NRRL B-1670.</title>
        <authorList>
            <person name="Graham D.E."/>
            <person name="Mahan K.M."/>
            <person name="Klingeman D.M."/>
            <person name="Hettich R.L."/>
            <person name="Parry R.J."/>
            <person name="Spain J.C."/>
        </authorList>
    </citation>
    <scope>NUCLEOTIDE SEQUENCE [LARGE SCALE GENOMIC DNA]</scope>
    <source>
        <strain evidence="6 7">NRRL B-1670</strain>
    </source>
</reference>
<evidence type="ECO:0000256" key="2">
    <source>
        <dbReference type="ARBA" id="ARBA00023125"/>
    </source>
</evidence>
<dbReference type="AlphaFoldDB" id="A0A2A2D4I6"/>
<evidence type="ECO:0000313" key="6">
    <source>
        <dbReference type="EMBL" id="PAU47398.1"/>
    </source>
</evidence>
<dbReference type="Gene3D" id="1.10.10.10">
    <property type="entry name" value="Winged helix-like DNA-binding domain superfamily/Winged helix DNA-binding domain"/>
    <property type="match status" value="1"/>
</dbReference>
<sequence length="242" mass="25873">MHEREPQERQPAMAAPTTPVPDPEFDPTTWRTRFLNLLDRIPVPTAISTTDGVITGANPALAALWDVTPGRLTGRSLLDLFTPTDGGQLVKVDAALRGGRRSRYPVRVRWTAAGRSYEGQLTVEPVSDPAGASPPLLATLRVDEERPPAECARPDVVLGPQERRILELAAAGRTTSVIARTVGLSVDGVNYHLVRLARRLSVPNRTALVARAYVLGLLSPAAWPPAAPAPHPAPPAAPGDRA</sequence>
<dbReference type="SMART" id="SM00421">
    <property type="entry name" value="HTH_LUXR"/>
    <property type="match status" value="1"/>
</dbReference>
<dbReference type="PROSITE" id="PS50043">
    <property type="entry name" value="HTH_LUXR_2"/>
    <property type="match status" value="1"/>
</dbReference>
<dbReference type="Gene3D" id="3.30.450.20">
    <property type="entry name" value="PAS domain"/>
    <property type="match status" value="1"/>
</dbReference>
<dbReference type="InterPro" id="IPR013656">
    <property type="entry name" value="PAS_4"/>
</dbReference>
<accession>A0A2A2D4I6</accession>
<dbReference type="InterPro" id="IPR016032">
    <property type="entry name" value="Sig_transdc_resp-reg_C-effctor"/>
</dbReference>
<comment type="caution">
    <text evidence="6">The sequence shown here is derived from an EMBL/GenBank/DDBJ whole genome shotgun (WGS) entry which is preliminary data.</text>
</comment>
<dbReference type="GO" id="GO:0006355">
    <property type="term" value="P:regulation of DNA-templated transcription"/>
    <property type="evidence" value="ECO:0007669"/>
    <property type="project" value="InterPro"/>
</dbReference>
<keyword evidence="7" id="KW-1185">Reference proteome</keyword>
<dbReference type="EMBL" id="NSJV01000372">
    <property type="protein sequence ID" value="PAU47398.1"/>
    <property type="molecule type" value="Genomic_DNA"/>
</dbReference>
<gene>
    <name evidence="6" type="ORF">CK936_18940</name>
</gene>
<evidence type="ECO:0000256" key="3">
    <source>
        <dbReference type="ARBA" id="ARBA00023163"/>
    </source>
</evidence>
<protein>
    <submittedName>
        <fullName evidence="6">Diguanylate cyclase</fullName>
    </submittedName>
</protein>
<evidence type="ECO:0000313" key="7">
    <source>
        <dbReference type="Proteomes" id="UP000218944"/>
    </source>
</evidence>
<dbReference type="InterPro" id="IPR036388">
    <property type="entry name" value="WH-like_DNA-bd_sf"/>
</dbReference>
<keyword evidence="1" id="KW-0805">Transcription regulation</keyword>
<dbReference type="InterPro" id="IPR035965">
    <property type="entry name" value="PAS-like_dom_sf"/>
</dbReference>
<dbReference type="SUPFAM" id="SSF46894">
    <property type="entry name" value="C-terminal effector domain of the bipartite response regulators"/>
    <property type="match status" value="1"/>
</dbReference>
<dbReference type="InterPro" id="IPR000792">
    <property type="entry name" value="Tscrpt_reg_LuxR_C"/>
</dbReference>
<dbReference type="CDD" id="cd00130">
    <property type="entry name" value="PAS"/>
    <property type="match status" value="1"/>
</dbReference>
<dbReference type="GO" id="GO:0003677">
    <property type="term" value="F:DNA binding"/>
    <property type="evidence" value="ECO:0007669"/>
    <property type="project" value="UniProtKB-KW"/>
</dbReference>
<dbReference type="SUPFAM" id="SSF55785">
    <property type="entry name" value="PYP-like sensor domain (PAS domain)"/>
    <property type="match status" value="1"/>
</dbReference>
<dbReference type="Pfam" id="PF00196">
    <property type="entry name" value="GerE"/>
    <property type="match status" value="1"/>
</dbReference>
<keyword evidence="2" id="KW-0238">DNA-binding</keyword>
<dbReference type="Proteomes" id="UP000218944">
    <property type="component" value="Unassembled WGS sequence"/>
</dbReference>
<evidence type="ECO:0000259" key="5">
    <source>
        <dbReference type="PROSITE" id="PS50043"/>
    </source>
</evidence>
<dbReference type="RefSeq" id="WP_095582151.1">
    <property type="nucleotide sequence ID" value="NZ_JAJQQS010000017.1"/>
</dbReference>
<proteinExistence type="predicted"/>
<dbReference type="SMART" id="SM00091">
    <property type="entry name" value="PAS"/>
    <property type="match status" value="1"/>
</dbReference>
<keyword evidence="3" id="KW-0804">Transcription</keyword>
<feature type="domain" description="HTH luxR-type" evidence="5">
    <location>
        <begin position="151"/>
        <end position="216"/>
    </location>
</feature>
<dbReference type="Pfam" id="PF08448">
    <property type="entry name" value="PAS_4"/>
    <property type="match status" value="1"/>
</dbReference>
<evidence type="ECO:0000256" key="4">
    <source>
        <dbReference type="SAM" id="MobiDB-lite"/>
    </source>
</evidence>
<organism evidence="6 7">
    <name type="scientific">Streptomyces albireticuli</name>
    <dbReference type="NCBI Taxonomy" id="1940"/>
    <lineage>
        <taxon>Bacteria</taxon>
        <taxon>Bacillati</taxon>
        <taxon>Actinomycetota</taxon>
        <taxon>Actinomycetes</taxon>
        <taxon>Kitasatosporales</taxon>
        <taxon>Streptomycetaceae</taxon>
        <taxon>Streptomyces</taxon>
    </lineage>
</organism>
<feature type="region of interest" description="Disordered" evidence="4">
    <location>
        <begin position="1"/>
        <end position="26"/>
    </location>
</feature>
<dbReference type="InterPro" id="IPR000014">
    <property type="entry name" value="PAS"/>
</dbReference>
<dbReference type="PANTHER" id="PTHR44688">
    <property type="entry name" value="DNA-BINDING TRANSCRIPTIONAL ACTIVATOR DEVR_DOSR"/>
    <property type="match status" value="1"/>
</dbReference>
<evidence type="ECO:0000256" key="1">
    <source>
        <dbReference type="ARBA" id="ARBA00023015"/>
    </source>
</evidence>
<dbReference type="PANTHER" id="PTHR44688:SF16">
    <property type="entry name" value="DNA-BINDING TRANSCRIPTIONAL ACTIVATOR DEVR_DOSR"/>
    <property type="match status" value="1"/>
</dbReference>
<dbReference type="NCBIfam" id="TIGR00229">
    <property type="entry name" value="sensory_box"/>
    <property type="match status" value="1"/>
</dbReference>